<feature type="region of interest" description="Disordered" evidence="1">
    <location>
        <begin position="491"/>
        <end position="535"/>
    </location>
</feature>
<accession>E0VJG8</accession>
<feature type="compositionally biased region" description="Low complexity" evidence="1">
    <location>
        <begin position="53"/>
        <end position="63"/>
    </location>
</feature>
<dbReference type="EMBL" id="DS235222">
    <property type="protein sequence ID" value="EEB13524.1"/>
    <property type="molecule type" value="Genomic_DNA"/>
</dbReference>
<dbReference type="CTD" id="8230797"/>
<organism>
    <name type="scientific">Pediculus humanus subsp. corporis</name>
    <name type="common">Body louse</name>
    <dbReference type="NCBI Taxonomy" id="121224"/>
    <lineage>
        <taxon>Eukaryota</taxon>
        <taxon>Metazoa</taxon>
        <taxon>Ecdysozoa</taxon>
        <taxon>Arthropoda</taxon>
        <taxon>Hexapoda</taxon>
        <taxon>Insecta</taxon>
        <taxon>Pterygota</taxon>
        <taxon>Neoptera</taxon>
        <taxon>Paraneoptera</taxon>
        <taxon>Psocodea</taxon>
        <taxon>Troctomorpha</taxon>
        <taxon>Phthiraptera</taxon>
        <taxon>Anoplura</taxon>
        <taxon>Pediculidae</taxon>
        <taxon>Pediculus</taxon>
    </lineage>
</organism>
<reference evidence="2" key="2">
    <citation type="submission" date="2007-04" db="EMBL/GenBank/DDBJ databases">
        <title>The genome of the human body louse.</title>
        <authorList>
            <consortium name="The Human Body Louse Genome Consortium"/>
            <person name="Kirkness E."/>
            <person name="Walenz B."/>
            <person name="Hass B."/>
            <person name="Bruggner R."/>
            <person name="Strausberg R."/>
        </authorList>
    </citation>
    <scope>NUCLEOTIDE SEQUENCE</scope>
    <source>
        <strain evidence="2">USDA</strain>
    </source>
</reference>
<dbReference type="EMBL" id="AAZO01002838">
    <property type="status" value="NOT_ANNOTATED_CDS"/>
    <property type="molecule type" value="Genomic_DNA"/>
</dbReference>
<evidence type="ECO:0000313" key="2">
    <source>
        <dbReference type="EMBL" id="EEB13524.1"/>
    </source>
</evidence>
<dbReference type="EMBL" id="AAZO01002839">
    <property type="status" value="NOT_ANNOTATED_CDS"/>
    <property type="molecule type" value="Genomic_DNA"/>
</dbReference>
<feature type="compositionally biased region" description="Acidic residues" evidence="1">
    <location>
        <begin position="302"/>
        <end position="318"/>
    </location>
</feature>
<feature type="region of interest" description="Disordered" evidence="1">
    <location>
        <begin position="345"/>
        <end position="374"/>
    </location>
</feature>
<dbReference type="GeneID" id="8230797"/>
<dbReference type="Proteomes" id="UP000009046">
    <property type="component" value="Unassembled WGS sequence"/>
</dbReference>
<feature type="compositionally biased region" description="Basic and acidic residues" evidence="1">
    <location>
        <begin position="41"/>
        <end position="52"/>
    </location>
</feature>
<proteinExistence type="predicted"/>
<feature type="region of interest" description="Disordered" evidence="1">
    <location>
        <begin position="645"/>
        <end position="699"/>
    </location>
</feature>
<dbReference type="HOGENOM" id="CLU_326352_0_0_1"/>
<feature type="region of interest" description="Disordered" evidence="1">
    <location>
        <begin position="30"/>
        <end position="63"/>
    </location>
</feature>
<feature type="compositionally biased region" description="Low complexity" evidence="1">
    <location>
        <begin position="358"/>
        <end position="370"/>
    </location>
</feature>
<dbReference type="EnsemblMetazoa" id="PHUM244890-RA">
    <property type="protein sequence ID" value="PHUM244890-PA"/>
    <property type="gene ID" value="PHUM244890"/>
</dbReference>
<evidence type="ECO:0000313" key="3">
    <source>
        <dbReference type="EnsemblMetazoa" id="PHUM244890-PA"/>
    </source>
</evidence>
<evidence type="ECO:0000313" key="4">
    <source>
        <dbReference type="Proteomes" id="UP000009046"/>
    </source>
</evidence>
<keyword evidence="4" id="KW-1185">Reference proteome</keyword>
<feature type="region of interest" description="Disordered" evidence="1">
    <location>
        <begin position="293"/>
        <end position="330"/>
    </location>
</feature>
<protein>
    <submittedName>
        <fullName evidence="2 3">Golgin IMH1, putative</fullName>
    </submittedName>
</protein>
<reference evidence="2" key="1">
    <citation type="submission" date="2007-04" db="EMBL/GenBank/DDBJ databases">
        <title>Annotation of Pediculus humanus corporis strain USDA.</title>
        <authorList>
            <person name="Kirkness E."/>
            <person name="Hannick L."/>
            <person name="Hass B."/>
            <person name="Bruggner R."/>
            <person name="Lawson D."/>
            <person name="Bidwell S."/>
            <person name="Joardar V."/>
            <person name="Caler E."/>
            <person name="Walenz B."/>
            <person name="Inman J."/>
            <person name="Schobel S."/>
            <person name="Galinsky K."/>
            <person name="Amedeo P."/>
            <person name="Strausberg R."/>
        </authorList>
    </citation>
    <scope>NUCLEOTIDE SEQUENCE</scope>
    <source>
        <strain evidence="2">USDA</strain>
    </source>
</reference>
<feature type="compositionally biased region" description="Basic and acidic residues" evidence="1">
    <location>
        <begin position="501"/>
        <end position="523"/>
    </location>
</feature>
<dbReference type="RefSeq" id="XP_002426262.1">
    <property type="nucleotide sequence ID" value="XM_002426217.1"/>
</dbReference>
<gene>
    <name evidence="3" type="primary">8230797</name>
    <name evidence="2" type="ORF">Phum_PHUM244890</name>
</gene>
<dbReference type="InParanoid" id="E0VJG8"/>
<feature type="compositionally biased region" description="Low complexity" evidence="1">
    <location>
        <begin position="659"/>
        <end position="682"/>
    </location>
</feature>
<dbReference type="AlphaFoldDB" id="E0VJG8"/>
<dbReference type="KEGG" id="phu:Phum_PHUM244890"/>
<evidence type="ECO:0000256" key="1">
    <source>
        <dbReference type="SAM" id="MobiDB-lite"/>
    </source>
</evidence>
<reference evidence="3" key="3">
    <citation type="submission" date="2021-02" db="UniProtKB">
        <authorList>
            <consortium name="EnsemblMetazoa"/>
        </authorList>
    </citation>
    <scope>IDENTIFICATION</scope>
    <source>
        <strain evidence="3">USDA</strain>
    </source>
</reference>
<name>E0VJG8_PEDHC</name>
<sequence>MIHEFIDNNKKKIIKSKKLLFNDYSSVKNSSDGTNFQANHSECDSKDIDNESSHVSSDQKSSKLVSKYKKSVEDLKLKTETDRTDDIPCVLNSQPGGVDQTDTNTQCSTDGPLTQDTKPLTVFWVNPRKSSESTVSNLEIKIATKNNFDVSHAPVNCGVNRVEKNREDGKKRLQIQTLKQKNKNKKRNAMESFYSSNQHDPSKNMDQFLEAKARDIINNYTKKEVHTVSSDMKQLEAKLIILASKCRGSDTGKLSAQEFRLLQKVKQQMGNEEEYEKLMKHIKETNFKEWLKISNPNKEKEHDEDEAGEEREGEEVKEEEGKPRNGSNFINDKFKIISDKDSLKSTDVSENDVKKQINSSSNNKNNNNNNGERKKGLQELKNYFDKKKIKLSGRHFLDDGDGKIFKLDESEYDNKKILSKDKIIEQDSASIFSTAKDQRKFKFIPCNEEVVEKAVSETLQKFMSLYHFHISPNMISSVRKNILQAMQVNNLNKKMKKKNQKRDNNNMEEDCDKKPDKPKKPECDLTSSCNSNNNNNNSIKVQDEFVLNTVVHEDNKLFSTETSKKNDCKNIEMDKYKKEIETRLRSIYCHAEETGFKIKSLIFEKNDNNSSSSSPDKMHFAYNYSKKSLEVFNCDRYKFETVEKIKRKRRSNRNRNRSSSRSSSSSSGSKNTTITTPTTTVTKDIHTQTSSSNVLQDIKSKKSQNIQTIDPCYKTCHVQTINSDNEIKGITELGEFNLLPGLYRMVKSRKDDSPMIFDKSLAPSILIDSPDIRKSEKKFFRNYIGELIRKNTGCDLNELQKISVEAVGDTPLNTSGMTSESLMEENIYRKDDGDIEVDLQIDLTLNDLEKILRGRHKRLRRRRHKCKIKRGKKFYPVYLSNVG</sequence>
<feature type="compositionally biased region" description="Polar residues" evidence="1">
    <location>
        <begin position="30"/>
        <end position="40"/>
    </location>
</feature>
<feature type="compositionally biased region" description="Basic residues" evidence="1">
    <location>
        <begin position="645"/>
        <end position="658"/>
    </location>
</feature>
<dbReference type="VEuPathDB" id="VectorBase:PHUM244890"/>